<evidence type="ECO:0000259" key="4">
    <source>
        <dbReference type="PROSITE" id="PS50011"/>
    </source>
</evidence>
<dbReference type="InterPro" id="IPR050823">
    <property type="entry name" value="Plant_Ser_Thr_Prot_Kinase"/>
</dbReference>
<name>A0AAD8GQ64_9APIA</name>
<dbReference type="GO" id="GO:0005524">
    <property type="term" value="F:ATP binding"/>
    <property type="evidence" value="ECO:0007669"/>
    <property type="project" value="InterPro"/>
</dbReference>
<feature type="compositionally biased region" description="Low complexity" evidence="3">
    <location>
        <begin position="1"/>
        <end position="20"/>
    </location>
</feature>
<reference evidence="5" key="2">
    <citation type="submission" date="2023-05" db="EMBL/GenBank/DDBJ databases">
        <authorList>
            <person name="Schelkunov M.I."/>
        </authorList>
    </citation>
    <scope>NUCLEOTIDE SEQUENCE</scope>
    <source>
        <strain evidence="5">Hsosn_3</strain>
        <tissue evidence="5">Leaf</tissue>
    </source>
</reference>
<proteinExistence type="predicted"/>
<keyword evidence="2" id="KW-1003">Cell membrane</keyword>
<dbReference type="InterPro" id="IPR011009">
    <property type="entry name" value="Kinase-like_dom_sf"/>
</dbReference>
<feature type="compositionally biased region" description="Polar residues" evidence="3">
    <location>
        <begin position="22"/>
        <end position="39"/>
    </location>
</feature>
<evidence type="ECO:0000256" key="1">
    <source>
        <dbReference type="ARBA" id="ARBA00004236"/>
    </source>
</evidence>
<dbReference type="SUPFAM" id="SSF56112">
    <property type="entry name" value="Protein kinase-like (PK-like)"/>
    <property type="match status" value="1"/>
</dbReference>
<keyword evidence="6" id="KW-1185">Reference proteome</keyword>
<keyword evidence="5" id="KW-0418">Kinase</keyword>
<dbReference type="InterPro" id="IPR020635">
    <property type="entry name" value="Tyr_kinase_cat_dom"/>
</dbReference>
<comment type="subcellular location">
    <subcellularLocation>
        <location evidence="1">Cell membrane</location>
    </subcellularLocation>
</comment>
<dbReference type="SMART" id="SM00219">
    <property type="entry name" value="TyrKc"/>
    <property type="match status" value="1"/>
</dbReference>
<protein>
    <submittedName>
        <fullName evidence="5">Serine/threonine-protein kinase PIX13</fullName>
    </submittedName>
</protein>
<dbReference type="InterPro" id="IPR001245">
    <property type="entry name" value="Ser-Thr/Tyr_kinase_cat_dom"/>
</dbReference>
<evidence type="ECO:0000313" key="6">
    <source>
        <dbReference type="Proteomes" id="UP001237642"/>
    </source>
</evidence>
<feature type="region of interest" description="Disordered" evidence="3">
    <location>
        <begin position="1"/>
        <end position="40"/>
    </location>
</feature>
<reference evidence="5" key="1">
    <citation type="submission" date="2023-02" db="EMBL/GenBank/DDBJ databases">
        <title>Genome of toxic invasive species Heracleum sosnowskyi carries increased number of genes despite the absence of recent whole-genome duplications.</title>
        <authorList>
            <person name="Schelkunov M."/>
            <person name="Shtratnikova V."/>
            <person name="Makarenko M."/>
            <person name="Klepikova A."/>
            <person name="Omelchenko D."/>
            <person name="Novikova G."/>
            <person name="Obukhova E."/>
            <person name="Bogdanov V."/>
            <person name="Penin A."/>
            <person name="Logacheva M."/>
        </authorList>
    </citation>
    <scope>NUCLEOTIDE SEQUENCE</scope>
    <source>
        <strain evidence="5">Hsosn_3</strain>
        <tissue evidence="5">Leaf</tissue>
    </source>
</reference>
<dbReference type="PROSITE" id="PS50011">
    <property type="entry name" value="PROTEIN_KINASE_DOM"/>
    <property type="match status" value="1"/>
</dbReference>
<evidence type="ECO:0000256" key="3">
    <source>
        <dbReference type="SAM" id="MobiDB-lite"/>
    </source>
</evidence>
<gene>
    <name evidence="5" type="ORF">POM88_053805</name>
</gene>
<keyword evidence="2" id="KW-0472">Membrane</keyword>
<evidence type="ECO:0000313" key="5">
    <source>
        <dbReference type="EMBL" id="KAK1352091.1"/>
    </source>
</evidence>
<dbReference type="EMBL" id="JAUIZM010000020">
    <property type="protein sequence ID" value="KAK1352091.1"/>
    <property type="molecule type" value="Genomic_DNA"/>
</dbReference>
<accession>A0AAD8GQ64</accession>
<dbReference type="Proteomes" id="UP001237642">
    <property type="component" value="Unassembled WGS sequence"/>
</dbReference>
<comment type="caution">
    <text evidence="5">The sequence shown here is derived from an EMBL/GenBank/DDBJ whole genome shotgun (WGS) entry which is preliminary data.</text>
</comment>
<feature type="domain" description="Protein kinase" evidence="4">
    <location>
        <begin position="64"/>
        <end position="289"/>
    </location>
</feature>
<dbReference type="GO" id="GO:0005886">
    <property type="term" value="C:plasma membrane"/>
    <property type="evidence" value="ECO:0007669"/>
    <property type="project" value="UniProtKB-SubCell"/>
</dbReference>
<dbReference type="GO" id="GO:0004713">
    <property type="term" value="F:protein tyrosine kinase activity"/>
    <property type="evidence" value="ECO:0007669"/>
    <property type="project" value="InterPro"/>
</dbReference>
<keyword evidence="5" id="KW-0808">Transferase</keyword>
<dbReference type="PANTHER" id="PTHR45621">
    <property type="entry name" value="OS01G0588500 PROTEIN-RELATED"/>
    <property type="match status" value="1"/>
</dbReference>
<dbReference type="Pfam" id="PF07714">
    <property type="entry name" value="PK_Tyr_Ser-Thr"/>
    <property type="match status" value="1"/>
</dbReference>
<sequence>MGNFFRSPSRGSSTTTRLPTESVYNARNQESSNTTSSWDDVQVEATPTLKIYSSAQLKKATGNFRPGSMLGNGFGKVYRGWVNKETLAPSKTGVGIPVAVRQSNPGQSLEQWQAEVEFLGKFSHRNIVKLLGYCRDDKQFLLVYEYMHKGSLENHLFRKLLQMMVQENFHKKIAVKDPRTLHTTFGLADLHNITRVPENTSKLSNINHGVVVPRNTQEARNIKHGVVGGSGTSYLFQVPQGWPLGKRSIRLFNFWEVILRVLVSSVAGQDIEERYAVQAYEGTALAVSH</sequence>
<organism evidence="5 6">
    <name type="scientific">Heracleum sosnowskyi</name>
    <dbReference type="NCBI Taxonomy" id="360622"/>
    <lineage>
        <taxon>Eukaryota</taxon>
        <taxon>Viridiplantae</taxon>
        <taxon>Streptophyta</taxon>
        <taxon>Embryophyta</taxon>
        <taxon>Tracheophyta</taxon>
        <taxon>Spermatophyta</taxon>
        <taxon>Magnoliopsida</taxon>
        <taxon>eudicotyledons</taxon>
        <taxon>Gunneridae</taxon>
        <taxon>Pentapetalae</taxon>
        <taxon>asterids</taxon>
        <taxon>campanulids</taxon>
        <taxon>Apiales</taxon>
        <taxon>Apiaceae</taxon>
        <taxon>Apioideae</taxon>
        <taxon>apioid superclade</taxon>
        <taxon>Tordylieae</taxon>
        <taxon>Tordyliinae</taxon>
        <taxon>Heracleum</taxon>
    </lineage>
</organism>
<dbReference type="InterPro" id="IPR000719">
    <property type="entry name" value="Prot_kinase_dom"/>
</dbReference>
<evidence type="ECO:0000256" key="2">
    <source>
        <dbReference type="ARBA" id="ARBA00022475"/>
    </source>
</evidence>
<dbReference type="AlphaFoldDB" id="A0AAD8GQ64"/>
<dbReference type="Gene3D" id="3.30.200.20">
    <property type="entry name" value="Phosphorylase Kinase, domain 1"/>
    <property type="match status" value="1"/>
</dbReference>